<reference evidence="11 12" key="1">
    <citation type="submission" date="2018-06" db="EMBL/GenBank/DDBJ databases">
        <title>Paenibacillus imtechensis sp. nov.</title>
        <authorList>
            <person name="Pinnaka A.K."/>
            <person name="Singh H."/>
            <person name="Kaur M."/>
        </authorList>
    </citation>
    <scope>NUCLEOTIDE SEQUENCE [LARGE SCALE GENOMIC DNA]</scope>
    <source>
        <strain evidence="11 12">SMB1</strain>
    </source>
</reference>
<gene>
    <name evidence="11" type="ORF">DNH61_12420</name>
</gene>
<dbReference type="InterPro" id="IPR029057">
    <property type="entry name" value="PRTase-like"/>
</dbReference>
<feature type="domain" description="Ribose-phosphate pyrophosphokinase N-terminal" evidence="10">
    <location>
        <begin position="5"/>
        <end position="121"/>
    </location>
</feature>
<evidence type="ECO:0000256" key="1">
    <source>
        <dbReference type="ARBA" id="ARBA00013247"/>
    </source>
</evidence>
<dbReference type="GO" id="GO:0002189">
    <property type="term" value="C:ribose phosphate diphosphokinase complex"/>
    <property type="evidence" value="ECO:0007669"/>
    <property type="project" value="TreeGrafter"/>
</dbReference>
<dbReference type="InterPro" id="IPR005946">
    <property type="entry name" value="Rib-P_diPkinase"/>
</dbReference>
<dbReference type="NCBIfam" id="TIGR01251">
    <property type="entry name" value="ribP_PPkin"/>
    <property type="match status" value="1"/>
</dbReference>
<accession>A0A2W1LK06</accession>
<dbReference type="GO" id="GO:0016301">
    <property type="term" value="F:kinase activity"/>
    <property type="evidence" value="ECO:0007669"/>
    <property type="project" value="UniProtKB-KW"/>
</dbReference>
<comment type="catalytic activity">
    <reaction evidence="9">
        <text>D-ribose 5-phosphate + ATP = 5-phospho-alpha-D-ribose 1-diphosphate + AMP + H(+)</text>
        <dbReference type="Rhea" id="RHEA:15609"/>
        <dbReference type="ChEBI" id="CHEBI:15378"/>
        <dbReference type="ChEBI" id="CHEBI:30616"/>
        <dbReference type="ChEBI" id="CHEBI:58017"/>
        <dbReference type="ChEBI" id="CHEBI:78346"/>
        <dbReference type="ChEBI" id="CHEBI:456215"/>
        <dbReference type="EC" id="2.7.6.1"/>
    </reaction>
</comment>
<dbReference type="SMART" id="SM01400">
    <property type="entry name" value="Pribosyltran_N"/>
    <property type="match status" value="1"/>
</dbReference>
<evidence type="ECO:0000256" key="9">
    <source>
        <dbReference type="ARBA" id="ARBA00049535"/>
    </source>
</evidence>
<dbReference type="FunFam" id="3.40.50.2020:FF:000007">
    <property type="entry name" value="Ribose-phosphate pyrophosphokinase"/>
    <property type="match status" value="1"/>
</dbReference>
<evidence type="ECO:0000256" key="8">
    <source>
        <dbReference type="ARBA" id="ARBA00022842"/>
    </source>
</evidence>
<evidence type="ECO:0000256" key="6">
    <source>
        <dbReference type="ARBA" id="ARBA00022777"/>
    </source>
</evidence>
<evidence type="ECO:0000313" key="12">
    <source>
        <dbReference type="Proteomes" id="UP000249522"/>
    </source>
</evidence>
<dbReference type="InterPro" id="IPR000836">
    <property type="entry name" value="PRTase_dom"/>
</dbReference>
<dbReference type="EMBL" id="QKRB01000044">
    <property type="protein sequence ID" value="PZD95342.1"/>
    <property type="molecule type" value="Genomic_DNA"/>
</dbReference>
<evidence type="ECO:0000313" key="11">
    <source>
        <dbReference type="EMBL" id="PZD95342.1"/>
    </source>
</evidence>
<dbReference type="NCBIfam" id="NF002320">
    <property type="entry name" value="PRK01259.1"/>
    <property type="match status" value="1"/>
</dbReference>
<dbReference type="GO" id="GO:0005524">
    <property type="term" value="F:ATP binding"/>
    <property type="evidence" value="ECO:0007669"/>
    <property type="project" value="UniProtKB-KW"/>
</dbReference>
<dbReference type="GO" id="GO:0006015">
    <property type="term" value="P:5-phosphoribose 1-diphosphate biosynthetic process"/>
    <property type="evidence" value="ECO:0007669"/>
    <property type="project" value="TreeGrafter"/>
</dbReference>
<dbReference type="GO" id="GO:0006164">
    <property type="term" value="P:purine nucleotide biosynthetic process"/>
    <property type="evidence" value="ECO:0007669"/>
    <property type="project" value="TreeGrafter"/>
</dbReference>
<dbReference type="CDD" id="cd06223">
    <property type="entry name" value="PRTases_typeI"/>
    <property type="match status" value="1"/>
</dbReference>
<dbReference type="SUPFAM" id="SSF53271">
    <property type="entry name" value="PRTase-like"/>
    <property type="match status" value="2"/>
</dbReference>
<protein>
    <recommendedName>
        <fullName evidence="1">ribose-phosphate diphosphokinase</fullName>
        <ecNumber evidence="1">2.7.6.1</ecNumber>
    </recommendedName>
</protein>
<keyword evidence="12" id="KW-1185">Reference proteome</keyword>
<dbReference type="Proteomes" id="UP000249522">
    <property type="component" value="Unassembled WGS sequence"/>
</dbReference>
<evidence type="ECO:0000259" key="10">
    <source>
        <dbReference type="Pfam" id="PF13793"/>
    </source>
</evidence>
<organism evidence="11 12">
    <name type="scientific">Paenibacillus sambharensis</name>
    <dbReference type="NCBI Taxonomy" id="1803190"/>
    <lineage>
        <taxon>Bacteria</taxon>
        <taxon>Bacillati</taxon>
        <taxon>Bacillota</taxon>
        <taxon>Bacilli</taxon>
        <taxon>Bacillales</taxon>
        <taxon>Paenibacillaceae</taxon>
        <taxon>Paenibacillus</taxon>
    </lineage>
</organism>
<evidence type="ECO:0000256" key="2">
    <source>
        <dbReference type="ARBA" id="ARBA00022679"/>
    </source>
</evidence>
<dbReference type="PANTHER" id="PTHR10210">
    <property type="entry name" value="RIBOSE-PHOSPHATE DIPHOSPHOKINASE FAMILY MEMBER"/>
    <property type="match status" value="1"/>
</dbReference>
<dbReference type="Pfam" id="PF13793">
    <property type="entry name" value="Pribosyltran_N"/>
    <property type="match status" value="1"/>
</dbReference>
<keyword evidence="8" id="KW-0460">Magnesium</keyword>
<evidence type="ECO:0000256" key="7">
    <source>
        <dbReference type="ARBA" id="ARBA00022840"/>
    </source>
</evidence>
<dbReference type="GO" id="GO:0005737">
    <property type="term" value="C:cytoplasm"/>
    <property type="evidence" value="ECO:0007669"/>
    <property type="project" value="TreeGrafter"/>
</dbReference>
<keyword evidence="3" id="KW-0479">Metal-binding</keyword>
<dbReference type="Pfam" id="PF14572">
    <property type="entry name" value="Pribosyl_synth"/>
    <property type="match status" value="1"/>
</dbReference>
<evidence type="ECO:0000256" key="5">
    <source>
        <dbReference type="ARBA" id="ARBA00022741"/>
    </source>
</evidence>
<dbReference type="InterPro" id="IPR029099">
    <property type="entry name" value="Pribosyltran_N"/>
</dbReference>
<proteinExistence type="predicted"/>
<dbReference type="Gene3D" id="3.40.50.2020">
    <property type="match status" value="2"/>
</dbReference>
<comment type="caution">
    <text evidence="11">The sequence shown here is derived from an EMBL/GenBank/DDBJ whole genome shotgun (WGS) entry which is preliminary data.</text>
</comment>
<dbReference type="AlphaFoldDB" id="A0A2W1LK06"/>
<dbReference type="GO" id="GO:0004749">
    <property type="term" value="F:ribose phosphate diphosphokinase activity"/>
    <property type="evidence" value="ECO:0007669"/>
    <property type="project" value="UniProtKB-EC"/>
</dbReference>
<keyword evidence="7" id="KW-0067">ATP-binding</keyword>
<dbReference type="EC" id="2.7.6.1" evidence="1"/>
<evidence type="ECO:0000256" key="3">
    <source>
        <dbReference type="ARBA" id="ARBA00022723"/>
    </source>
</evidence>
<name>A0A2W1LK06_9BACL</name>
<keyword evidence="6 11" id="KW-0418">Kinase</keyword>
<keyword evidence="4" id="KW-0545">Nucleotide biosynthesis</keyword>
<keyword evidence="5" id="KW-0547">Nucleotide-binding</keyword>
<dbReference type="PANTHER" id="PTHR10210:SF32">
    <property type="entry name" value="RIBOSE-PHOSPHATE PYROPHOSPHOKINASE 2"/>
    <property type="match status" value="1"/>
</dbReference>
<sequence>MVKQIKIFSGTSNRILTNQICQFLNMEPGKVDISRFKSGEIYVRYQEPLRTCDIFIVHSLSHPINENIVELLVMIDAAKRASAQTINLIIPYFGYARHARKKAPREPITAKMIADILTKVGADRVITVDLNSDAIQGFFKIPVDHLTVLDLMTQKLNSLNIPNPVVVSPDAARAKMTEVVASRLDVPFAIMINNKRQGSTSQVQVIGEVEGRTPIIVDDIIDTGRTVLNVVDELAARGANKAYVIASHGLLSDDCVTKLTDNSNIEHVMISDTIEHDLEGYPKFSILSMAEIFGTAVQIIAEGGSIDKLVNRKK</sequence>
<dbReference type="OrthoDB" id="9777067at2"/>
<dbReference type="GO" id="GO:0000287">
    <property type="term" value="F:magnesium ion binding"/>
    <property type="evidence" value="ECO:0007669"/>
    <property type="project" value="InterPro"/>
</dbReference>
<keyword evidence="2 11" id="KW-0808">Transferase</keyword>
<evidence type="ECO:0000256" key="4">
    <source>
        <dbReference type="ARBA" id="ARBA00022727"/>
    </source>
</evidence>